<evidence type="ECO:0000313" key="2">
    <source>
        <dbReference type="Proteomes" id="UP001176961"/>
    </source>
</evidence>
<reference evidence="1" key="1">
    <citation type="submission" date="2023-07" db="EMBL/GenBank/DDBJ databases">
        <authorList>
            <consortium name="CYATHOMIX"/>
        </authorList>
    </citation>
    <scope>NUCLEOTIDE SEQUENCE</scope>
    <source>
        <strain evidence="1">N/A</strain>
    </source>
</reference>
<dbReference type="AlphaFoldDB" id="A0AA36H8C2"/>
<name>A0AA36H8C2_CYLNA</name>
<accession>A0AA36H8C2</accession>
<evidence type="ECO:0000313" key="1">
    <source>
        <dbReference type="EMBL" id="CAJ0605919.1"/>
    </source>
</evidence>
<organism evidence="1 2">
    <name type="scientific">Cylicocyclus nassatus</name>
    <name type="common">Nematode worm</name>
    <dbReference type="NCBI Taxonomy" id="53992"/>
    <lineage>
        <taxon>Eukaryota</taxon>
        <taxon>Metazoa</taxon>
        <taxon>Ecdysozoa</taxon>
        <taxon>Nematoda</taxon>
        <taxon>Chromadorea</taxon>
        <taxon>Rhabditida</taxon>
        <taxon>Rhabditina</taxon>
        <taxon>Rhabditomorpha</taxon>
        <taxon>Strongyloidea</taxon>
        <taxon>Strongylidae</taxon>
        <taxon>Cylicocyclus</taxon>
    </lineage>
</organism>
<keyword evidence="2" id="KW-1185">Reference proteome</keyword>
<dbReference type="EMBL" id="CATQJL010000316">
    <property type="protein sequence ID" value="CAJ0605919.1"/>
    <property type="molecule type" value="Genomic_DNA"/>
</dbReference>
<comment type="caution">
    <text evidence="1">The sequence shown here is derived from an EMBL/GenBank/DDBJ whole genome shotgun (WGS) entry which is preliminary data.</text>
</comment>
<gene>
    <name evidence="1" type="ORF">CYNAS_LOCUS17902</name>
</gene>
<dbReference type="Proteomes" id="UP001176961">
    <property type="component" value="Unassembled WGS sequence"/>
</dbReference>
<proteinExistence type="predicted"/>
<protein>
    <submittedName>
        <fullName evidence="1">Uncharacterized protein</fullName>
    </submittedName>
</protein>
<sequence length="120" mass="13587">MNIFSTYGCARPVNMLLAKRAAWVLTSYGGSEPKSCMNEPYETDATWNLSIFKATFMLRNSIRTGTLQTHMLLNRTLLSLGLVHLKHRCCSRVRWVFPELSGLKHLRKYPLSLAATHSSA</sequence>